<name>A0ABV6VYV9_9ACTN</name>
<comment type="caution">
    <text evidence="1">The sequence shown here is derived from an EMBL/GenBank/DDBJ whole genome shotgun (WGS) entry which is preliminary data.</text>
</comment>
<accession>A0ABV6VYV9</accession>
<keyword evidence="2" id="KW-1185">Reference proteome</keyword>
<gene>
    <name evidence="1" type="ORF">ACEZDE_19175</name>
</gene>
<dbReference type="EMBL" id="JBHFAB010000013">
    <property type="protein sequence ID" value="MFC1418738.1"/>
    <property type="molecule type" value="Genomic_DNA"/>
</dbReference>
<organism evidence="1 2">
    <name type="scientific">Streptacidiphilus cavernicola</name>
    <dbReference type="NCBI Taxonomy" id="3342716"/>
    <lineage>
        <taxon>Bacteria</taxon>
        <taxon>Bacillati</taxon>
        <taxon>Actinomycetota</taxon>
        <taxon>Actinomycetes</taxon>
        <taxon>Kitasatosporales</taxon>
        <taxon>Streptomycetaceae</taxon>
        <taxon>Streptacidiphilus</taxon>
    </lineage>
</organism>
<dbReference type="Proteomes" id="UP001592531">
    <property type="component" value="Unassembled WGS sequence"/>
</dbReference>
<evidence type="ECO:0000313" key="2">
    <source>
        <dbReference type="Proteomes" id="UP001592531"/>
    </source>
</evidence>
<proteinExistence type="predicted"/>
<evidence type="ECO:0008006" key="3">
    <source>
        <dbReference type="Google" id="ProtNLM"/>
    </source>
</evidence>
<evidence type="ECO:0000313" key="1">
    <source>
        <dbReference type="EMBL" id="MFC1418738.1"/>
    </source>
</evidence>
<dbReference type="RefSeq" id="WP_380537534.1">
    <property type="nucleotide sequence ID" value="NZ_JBHFAB010000013.1"/>
</dbReference>
<sequence>MGFGPPAVAVVDFVLDGAALSASMPEPDGMAACAWAAADDWLSLFPGALPADQAAYWSERLEDPDDGLELAAVRALAWQFAEQVYAVPWWAAYRLCSAAAANWLSFESWAVSAGFDPRGCAAARIVAGCWSWRLACLDPEQKDAAKELEAEVFAAPEGFAVSEAGHEAKLARNRATFAQLGGGLLAPVP</sequence>
<protein>
    <recommendedName>
        <fullName evidence="3">DUF4240 domain-containing protein</fullName>
    </recommendedName>
</protein>
<reference evidence="1 2" key="1">
    <citation type="submission" date="2024-09" db="EMBL/GenBank/DDBJ databases">
        <authorList>
            <person name="Lee S.D."/>
        </authorList>
    </citation>
    <scope>NUCLEOTIDE SEQUENCE [LARGE SCALE GENOMIC DNA]</scope>
    <source>
        <strain evidence="1 2">N8-3</strain>
    </source>
</reference>